<evidence type="ECO:0000256" key="2">
    <source>
        <dbReference type="ARBA" id="ARBA00022722"/>
    </source>
</evidence>
<evidence type="ECO:0000256" key="3">
    <source>
        <dbReference type="ARBA" id="ARBA00022839"/>
    </source>
</evidence>
<comment type="caution">
    <text evidence="8">The sequence shown here is derived from an EMBL/GenBank/DDBJ whole genome shotgun (WGS) entry which is preliminary data.</text>
</comment>
<dbReference type="Gene3D" id="3.40.1440.10">
    <property type="entry name" value="GIY-YIG endonuclease"/>
    <property type="match status" value="1"/>
</dbReference>
<dbReference type="InterPro" id="IPR006054">
    <property type="entry name" value="DnaQ"/>
</dbReference>
<dbReference type="AlphaFoldDB" id="M7PGU4"/>
<gene>
    <name evidence="8" type="ORF">MPL1_06437</name>
</gene>
<dbReference type="GO" id="GO:0045004">
    <property type="term" value="P:DNA replication proofreading"/>
    <property type="evidence" value="ECO:0007669"/>
    <property type="project" value="TreeGrafter"/>
</dbReference>
<dbReference type="PROSITE" id="PS50164">
    <property type="entry name" value="GIY_YIG"/>
    <property type="match status" value="1"/>
</dbReference>
<dbReference type="SUPFAM" id="SSF53098">
    <property type="entry name" value="Ribonuclease H-like"/>
    <property type="match status" value="1"/>
</dbReference>
<dbReference type="CDD" id="cd06127">
    <property type="entry name" value="DEDDh"/>
    <property type="match status" value="1"/>
</dbReference>
<evidence type="ECO:0000313" key="8">
    <source>
        <dbReference type="EMBL" id="EMR13120.1"/>
    </source>
</evidence>
<comment type="subunit">
    <text evidence="5">DNA polymerase III contains a core (composed of alpha, epsilon and theta chains) that associates with a tau subunit. This core dimerizes to form the POLIII' complex. PolIII' associates with the gamma complex (composed of gamma, delta, delta', psi and chi chains) and with the beta chain to form the complete DNA polymerase III complex.</text>
</comment>
<organism evidence="8 9">
    <name type="scientific">Methylophaga lonarensis MPL</name>
    <dbReference type="NCBI Taxonomy" id="1286106"/>
    <lineage>
        <taxon>Bacteria</taxon>
        <taxon>Pseudomonadati</taxon>
        <taxon>Pseudomonadota</taxon>
        <taxon>Gammaproteobacteria</taxon>
        <taxon>Thiotrichales</taxon>
        <taxon>Piscirickettsiaceae</taxon>
        <taxon>Methylophaga</taxon>
    </lineage>
</organism>
<dbReference type="FunFam" id="3.30.420.10:FF:000045">
    <property type="entry name" value="3'-5' exonuclease DinG"/>
    <property type="match status" value="1"/>
</dbReference>
<dbReference type="SMART" id="SM00465">
    <property type="entry name" value="GIYc"/>
    <property type="match status" value="1"/>
</dbReference>
<dbReference type="InterPro" id="IPR013520">
    <property type="entry name" value="Ribonucl_H"/>
</dbReference>
<dbReference type="Pfam" id="PF00929">
    <property type="entry name" value="RNase_T"/>
    <property type="match status" value="1"/>
</dbReference>
<evidence type="ECO:0000313" key="9">
    <source>
        <dbReference type="Proteomes" id="UP000012019"/>
    </source>
</evidence>
<comment type="catalytic activity">
    <reaction evidence="6">
        <text>DNA(n) + a 2'-deoxyribonucleoside 5'-triphosphate = DNA(n+1) + diphosphate</text>
        <dbReference type="Rhea" id="RHEA:22508"/>
        <dbReference type="Rhea" id="RHEA-COMP:17339"/>
        <dbReference type="Rhea" id="RHEA-COMP:17340"/>
        <dbReference type="ChEBI" id="CHEBI:33019"/>
        <dbReference type="ChEBI" id="CHEBI:61560"/>
        <dbReference type="ChEBI" id="CHEBI:173112"/>
        <dbReference type="EC" id="2.7.7.7"/>
    </reaction>
</comment>
<dbReference type="eggNOG" id="COG0847">
    <property type="taxonomic scope" value="Bacteria"/>
</dbReference>
<dbReference type="Gene3D" id="3.30.420.10">
    <property type="entry name" value="Ribonuclease H-like superfamily/Ribonuclease H"/>
    <property type="match status" value="1"/>
</dbReference>
<dbReference type="GO" id="GO:0006289">
    <property type="term" value="P:nucleotide-excision repair"/>
    <property type="evidence" value="ECO:0007669"/>
    <property type="project" value="InterPro"/>
</dbReference>
<dbReference type="OrthoDB" id="9803913at2"/>
<evidence type="ECO:0000256" key="5">
    <source>
        <dbReference type="ARBA" id="ARBA00026073"/>
    </source>
</evidence>
<dbReference type="SMART" id="SM00479">
    <property type="entry name" value="EXOIII"/>
    <property type="match status" value="1"/>
</dbReference>
<dbReference type="GO" id="GO:0003677">
    <property type="term" value="F:DNA binding"/>
    <property type="evidence" value="ECO:0007669"/>
    <property type="project" value="InterPro"/>
</dbReference>
<dbReference type="CDD" id="cd10434">
    <property type="entry name" value="GIY-YIG_UvrC_Cho"/>
    <property type="match status" value="1"/>
</dbReference>
<keyword evidence="3" id="KW-0378">Hydrolase</keyword>
<dbReference type="InterPro" id="IPR035901">
    <property type="entry name" value="GIY-YIG_endonuc_sf"/>
</dbReference>
<evidence type="ECO:0000259" key="7">
    <source>
        <dbReference type="PROSITE" id="PS50164"/>
    </source>
</evidence>
<dbReference type="SUPFAM" id="SSF82771">
    <property type="entry name" value="GIY-YIG endonuclease"/>
    <property type="match status" value="1"/>
</dbReference>
<comment type="function">
    <text evidence="4">DNA polymerase III is a complex, multichain enzyme responsible for most of the replicative synthesis in bacteria. The epsilon subunit contain the editing function and is a proofreading 3'-5' exonuclease.</text>
</comment>
<dbReference type="eggNOG" id="COG0322">
    <property type="taxonomic scope" value="Bacteria"/>
</dbReference>
<dbReference type="RefSeq" id="WP_009726285.1">
    <property type="nucleotide sequence ID" value="NZ_APHR01000032.1"/>
</dbReference>
<dbReference type="Pfam" id="PF01541">
    <property type="entry name" value="GIY-YIG"/>
    <property type="match status" value="1"/>
</dbReference>
<sequence>MKLSDALPQSLILLDCETTGGKAGRDRITEIALIEIANGEEISRWQTLINPGISIPPWITRITGIDNQMVANAPRFEDIAEELWQRLQGKVLMAHHARFDSSFLKLSFKQIGIRYSPQVLCSVKLSRSLFPEHRSHSLDAIIKRLSLKVAERHRAMDDTEVILALLKHISTQCAPEAVRSACQQQLRRPSLPSQLDANTIDDLPEAPGVYRFYDAEGQLLYVGKSINIRQRVLSHFTDITDRKGMDLYRQLSHIEFDETPSDFGAQLLENQQIKQLTPR</sequence>
<dbReference type="PANTHER" id="PTHR30231">
    <property type="entry name" value="DNA POLYMERASE III SUBUNIT EPSILON"/>
    <property type="match status" value="1"/>
</dbReference>
<dbReference type="InterPro" id="IPR047296">
    <property type="entry name" value="GIY-YIG_UvrC_Cho"/>
</dbReference>
<dbReference type="STRING" id="1286106.MPL1_06437"/>
<dbReference type="GO" id="GO:0008408">
    <property type="term" value="F:3'-5' exonuclease activity"/>
    <property type="evidence" value="ECO:0007669"/>
    <property type="project" value="TreeGrafter"/>
</dbReference>
<dbReference type="GO" id="GO:0003887">
    <property type="term" value="F:DNA-directed DNA polymerase activity"/>
    <property type="evidence" value="ECO:0007669"/>
    <property type="project" value="UniProtKB-EC"/>
</dbReference>
<dbReference type="PATRIC" id="fig|1286106.3.peg.1295"/>
<keyword evidence="2" id="KW-0540">Nuclease</keyword>
<evidence type="ECO:0000256" key="1">
    <source>
        <dbReference type="ARBA" id="ARBA00012417"/>
    </source>
</evidence>
<dbReference type="InterPro" id="IPR012337">
    <property type="entry name" value="RNaseH-like_sf"/>
</dbReference>
<keyword evidence="9" id="KW-1185">Reference proteome</keyword>
<dbReference type="NCBIfam" id="TIGR00573">
    <property type="entry name" value="dnaq"/>
    <property type="match status" value="1"/>
</dbReference>
<dbReference type="Proteomes" id="UP000012019">
    <property type="component" value="Unassembled WGS sequence"/>
</dbReference>
<keyword evidence="3" id="KW-0269">Exonuclease</keyword>
<evidence type="ECO:0000256" key="6">
    <source>
        <dbReference type="ARBA" id="ARBA00049244"/>
    </source>
</evidence>
<dbReference type="PANTHER" id="PTHR30231:SF37">
    <property type="entry name" value="EXODEOXYRIBONUCLEASE 10"/>
    <property type="match status" value="1"/>
</dbReference>
<evidence type="ECO:0000256" key="4">
    <source>
        <dbReference type="ARBA" id="ARBA00025483"/>
    </source>
</evidence>
<dbReference type="EC" id="2.7.7.7" evidence="1"/>
<accession>M7PGU4</accession>
<name>M7PGU4_9GAMM</name>
<protein>
    <recommendedName>
        <fullName evidence="1">DNA-directed DNA polymerase</fullName>
        <ecNumber evidence="1">2.7.7.7</ecNumber>
    </recommendedName>
</protein>
<reference evidence="8 9" key="1">
    <citation type="journal article" date="2013" name="Genome Announc.">
        <title>Draft Genome Sequence of Methylophaga lonarensis MPLT, a Haloalkaliphilic (Non-Methane-Utilizing) Methylotroph.</title>
        <authorList>
            <person name="Shetty S.A."/>
            <person name="Marathe N.P."/>
            <person name="Munot H."/>
            <person name="Antony C.P."/>
            <person name="Dhotre D.P."/>
            <person name="Murrell J.C."/>
            <person name="Shouche Y.S."/>
        </authorList>
    </citation>
    <scope>NUCLEOTIDE SEQUENCE [LARGE SCALE GENOMIC DNA]</scope>
    <source>
        <strain evidence="8 9">MPL</strain>
    </source>
</reference>
<proteinExistence type="predicted"/>
<dbReference type="InterPro" id="IPR036397">
    <property type="entry name" value="RNaseH_sf"/>
</dbReference>
<dbReference type="GO" id="GO:0005829">
    <property type="term" value="C:cytosol"/>
    <property type="evidence" value="ECO:0007669"/>
    <property type="project" value="TreeGrafter"/>
</dbReference>
<feature type="domain" description="GIY-YIG" evidence="7">
    <location>
        <begin position="205"/>
        <end position="279"/>
    </location>
</feature>
<dbReference type="InterPro" id="IPR000305">
    <property type="entry name" value="GIY-YIG_endonuc"/>
</dbReference>
<dbReference type="EMBL" id="APHR01000032">
    <property type="protein sequence ID" value="EMR13120.1"/>
    <property type="molecule type" value="Genomic_DNA"/>
</dbReference>